<evidence type="ECO:0000256" key="9">
    <source>
        <dbReference type="ARBA" id="ARBA00023136"/>
    </source>
</evidence>
<evidence type="ECO:0000313" key="13">
    <source>
        <dbReference type="Proteomes" id="UP001328107"/>
    </source>
</evidence>
<evidence type="ECO:0000256" key="3">
    <source>
        <dbReference type="ARBA" id="ARBA00022676"/>
    </source>
</evidence>
<dbReference type="GO" id="GO:0000139">
    <property type="term" value="C:Golgi membrane"/>
    <property type="evidence" value="ECO:0007669"/>
    <property type="project" value="UniProtKB-SubCell"/>
</dbReference>
<keyword evidence="11" id="KW-0732">Signal</keyword>
<evidence type="ECO:0000256" key="4">
    <source>
        <dbReference type="ARBA" id="ARBA00022679"/>
    </source>
</evidence>
<keyword evidence="6" id="KW-0735">Signal-anchor</keyword>
<evidence type="ECO:0000313" key="12">
    <source>
        <dbReference type="EMBL" id="GMR61134.1"/>
    </source>
</evidence>
<dbReference type="AlphaFoldDB" id="A0AAN5DG21"/>
<evidence type="ECO:0000256" key="7">
    <source>
        <dbReference type="ARBA" id="ARBA00022989"/>
    </source>
</evidence>
<dbReference type="PANTHER" id="PTHR11214">
    <property type="entry name" value="BETA-1,3-N-ACETYLGLUCOSAMINYLTRANSFERASE"/>
    <property type="match status" value="1"/>
</dbReference>
<dbReference type="Pfam" id="PF01762">
    <property type="entry name" value="Galactosyl_T"/>
    <property type="match status" value="1"/>
</dbReference>
<comment type="similarity">
    <text evidence="2 10">Belongs to the glycosyltransferase 31 family.</text>
</comment>
<dbReference type="EMBL" id="BTRK01000006">
    <property type="protein sequence ID" value="GMR61134.1"/>
    <property type="molecule type" value="Genomic_DNA"/>
</dbReference>
<accession>A0AAN5DG21</accession>
<keyword evidence="13" id="KW-1185">Reference proteome</keyword>
<evidence type="ECO:0000256" key="8">
    <source>
        <dbReference type="ARBA" id="ARBA00023034"/>
    </source>
</evidence>
<comment type="caution">
    <text evidence="12">The sequence shown here is derived from an EMBL/GenBank/DDBJ whole genome shotgun (WGS) entry which is preliminary data.</text>
</comment>
<sequence>MNLVYKVFAILHIAAELCPSSFALKVDEDVVFNIDRFLGGVHKYFFPEKADIYCRVWHGMLPKRNASGKWYISTDQYPGKVYPDFCSGPAYALTRSAARRILNNTHLLPDIQVEDVLITGMIAEKARVNRVPLPEMFHRKNLFARKCDTLPDGTPALLAKHNFKTYGEMREAWKRISRPECPQ</sequence>
<dbReference type="PANTHER" id="PTHR11214:SF391">
    <property type="entry name" value="BETA-1,3-GALACTOSYLTRANSFERASE BRE-2-RELATED"/>
    <property type="match status" value="1"/>
</dbReference>
<evidence type="ECO:0000256" key="11">
    <source>
        <dbReference type="SAM" id="SignalP"/>
    </source>
</evidence>
<keyword evidence="8 10" id="KW-0333">Golgi apparatus</keyword>
<comment type="subcellular location">
    <subcellularLocation>
        <location evidence="1 10">Golgi apparatus membrane</location>
        <topology evidence="1 10">Single-pass type II membrane protein</topology>
    </subcellularLocation>
</comment>
<feature type="signal peptide" evidence="11">
    <location>
        <begin position="1"/>
        <end position="23"/>
    </location>
</feature>
<organism evidence="12 13">
    <name type="scientific">Pristionchus mayeri</name>
    <dbReference type="NCBI Taxonomy" id="1317129"/>
    <lineage>
        <taxon>Eukaryota</taxon>
        <taxon>Metazoa</taxon>
        <taxon>Ecdysozoa</taxon>
        <taxon>Nematoda</taxon>
        <taxon>Chromadorea</taxon>
        <taxon>Rhabditida</taxon>
        <taxon>Rhabditina</taxon>
        <taxon>Diplogasteromorpha</taxon>
        <taxon>Diplogasteroidea</taxon>
        <taxon>Neodiplogasteridae</taxon>
        <taxon>Pristionchus</taxon>
    </lineage>
</organism>
<dbReference type="EC" id="2.4.1.-" evidence="10"/>
<dbReference type="Proteomes" id="UP001328107">
    <property type="component" value="Unassembled WGS sequence"/>
</dbReference>
<dbReference type="InterPro" id="IPR002659">
    <property type="entry name" value="Glyco_trans_31"/>
</dbReference>
<protein>
    <recommendedName>
        <fullName evidence="10">Hexosyltransferase</fullName>
        <ecNumber evidence="10">2.4.1.-</ecNumber>
    </recommendedName>
</protein>
<keyword evidence="9" id="KW-0472">Membrane</keyword>
<keyword evidence="3 10" id="KW-0328">Glycosyltransferase</keyword>
<keyword evidence="7" id="KW-1133">Transmembrane helix</keyword>
<dbReference type="GO" id="GO:0016758">
    <property type="term" value="F:hexosyltransferase activity"/>
    <property type="evidence" value="ECO:0007669"/>
    <property type="project" value="InterPro"/>
</dbReference>
<dbReference type="GO" id="GO:0006493">
    <property type="term" value="P:protein O-linked glycosylation"/>
    <property type="evidence" value="ECO:0007669"/>
    <property type="project" value="TreeGrafter"/>
</dbReference>
<name>A0AAN5DG21_9BILA</name>
<gene>
    <name evidence="12" type="ORF">PMAYCL1PPCAC_31329</name>
</gene>
<evidence type="ECO:0000256" key="2">
    <source>
        <dbReference type="ARBA" id="ARBA00008661"/>
    </source>
</evidence>
<evidence type="ECO:0000256" key="6">
    <source>
        <dbReference type="ARBA" id="ARBA00022968"/>
    </source>
</evidence>
<reference evidence="13" key="1">
    <citation type="submission" date="2022-10" db="EMBL/GenBank/DDBJ databases">
        <title>Genome assembly of Pristionchus species.</title>
        <authorList>
            <person name="Yoshida K."/>
            <person name="Sommer R.J."/>
        </authorList>
    </citation>
    <scope>NUCLEOTIDE SEQUENCE [LARGE SCALE GENOMIC DNA]</scope>
    <source>
        <strain evidence="13">RS5460</strain>
    </source>
</reference>
<keyword evidence="5" id="KW-0812">Transmembrane</keyword>
<proteinExistence type="inferred from homology"/>
<evidence type="ECO:0000256" key="1">
    <source>
        <dbReference type="ARBA" id="ARBA00004323"/>
    </source>
</evidence>
<keyword evidence="4" id="KW-0808">Transferase</keyword>
<evidence type="ECO:0000256" key="10">
    <source>
        <dbReference type="RuleBase" id="RU363063"/>
    </source>
</evidence>
<dbReference type="Gene3D" id="3.90.550.50">
    <property type="match status" value="1"/>
</dbReference>
<evidence type="ECO:0000256" key="5">
    <source>
        <dbReference type="ARBA" id="ARBA00022692"/>
    </source>
</evidence>
<feature type="chain" id="PRO_5042996365" description="Hexosyltransferase" evidence="11">
    <location>
        <begin position="24"/>
        <end position="183"/>
    </location>
</feature>